<dbReference type="Proteomes" id="UP000613177">
    <property type="component" value="Unassembled WGS sequence"/>
</dbReference>
<dbReference type="PANTHER" id="PTHR42924:SF3">
    <property type="entry name" value="POLYMERASE_HISTIDINOL PHOSPHATASE N-TERMINAL DOMAIN-CONTAINING PROTEIN"/>
    <property type="match status" value="1"/>
</dbReference>
<dbReference type="GO" id="GO:0035312">
    <property type="term" value="F:5'-3' DNA exonuclease activity"/>
    <property type="evidence" value="ECO:0007669"/>
    <property type="project" value="TreeGrafter"/>
</dbReference>
<feature type="domain" description="Polymerase/histidinol phosphatase N-terminal" evidence="2">
    <location>
        <begin position="223"/>
        <end position="291"/>
    </location>
</feature>
<protein>
    <recommendedName>
        <fullName evidence="2">Polymerase/histidinol phosphatase N-terminal domain-containing protein</fullName>
    </recommendedName>
</protein>
<sequence length="533" mass="60672">MMIGDRGTGVGSRIKGHLHYGGKWKHDIHGKYTPVCIANENNTSQTCAYCYNKLSHPSQKKLKENTSESEAKELSNVLILASVNPILNLRFSPLPSLMKEKDRAVMKSPLELVNIYNVTDTKEDMSPTYYLSVNNSVDQLELKNPGRMRRLWHSHSNYLMGLASRIVALIIIIGVLIALGIGLRYTDGLPKSEDFSHLSFDWKINPGSYLTPYNTSFQYNVLLDGHSHSTYSDGKMNIRQLLDWHLANGYNAVMVTDHNSVSGGLAAEKLALKEYNNSIVVIPGMEYSCCRIHMNFLDINETIPTIDPSPSDEELQRVINKVHELGGLVIVNHIPWSNATEFGYQLPRLPNHPSVDQLISWGVDGFEVVNQDVFDLNTFQITTQRNLIQMVGSDIHHPSVGAQVWLTVNATNMTKQSIMQEIRNRRTSFLFDPAGTHPRTYVESPSSFNLLTPLLLLGDYFSMFYYNRKGMYSFQGTFCHPEVLGVNGSIIGWFIFWVILFLVVFELTRLFALWVLSKFKWYQRYNHESNVYK</sequence>
<dbReference type="InterPro" id="IPR016195">
    <property type="entry name" value="Pol/histidinol_Pase-like"/>
</dbReference>
<organism evidence="3 4">
    <name type="scientific">Thamnidium elegans</name>
    <dbReference type="NCBI Taxonomy" id="101142"/>
    <lineage>
        <taxon>Eukaryota</taxon>
        <taxon>Fungi</taxon>
        <taxon>Fungi incertae sedis</taxon>
        <taxon>Mucoromycota</taxon>
        <taxon>Mucoromycotina</taxon>
        <taxon>Mucoromycetes</taxon>
        <taxon>Mucorales</taxon>
        <taxon>Mucorineae</taxon>
        <taxon>Mucoraceae</taxon>
        <taxon>Thamnidium</taxon>
    </lineage>
</organism>
<evidence type="ECO:0000256" key="1">
    <source>
        <dbReference type="SAM" id="Phobius"/>
    </source>
</evidence>
<dbReference type="PANTHER" id="PTHR42924">
    <property type="entry name" value="EXONUCLEASE"/>
    <property type="match status" value="1"/>
</dbReference>
<dbReference type="SUPFAM" id="SSF89550">
    <property type="entry name" value="PHP domain-like"/>
    <property type="match status" value="1"/>
</dbReference>
<keyword evidence="1" id="KW-0472">Membrane</keyword>
<name>A0A8H7SP35_9FUNG</name>
<evidence type="ECO:0000313" key="3">
    <source>
        <dbReference type="EMBL" id="KAG2231873.1"/>
    </source>
</evidence>
<evidence type="ECO:0000259" key="2">
    <source>
        <dbReference type="SMART" id="SM00481"/>
    </source>
</evidence>
<feature type="transmembrane region" description="Helical" evidence="1">
    <location>
        <begin position="158"/>
        <end position="183"/>
    </location>
</feature>
<accession>A0A8H7SP35</accession>
<keyword evidence="1" id="KW-0812">Transmembrane</keyword>
<dbReference type="InterPro" id="IPR003141">
    <property type="entry name" value="Pol/His_phosphatase_N"/>
</dbReference>
<keyword evidence="1" id="KW-1133">Transmembrane helix</keyword>
<dbReference type="Gene3D" id="3.20.20.140">
    <property type="entry name" value="Metal-dependent hydrolases"/>
    <property type="match status" value="1"/>
</dbReference>
<evidence type="ECO:0000313" key="4">
    <source>
        <dbReference type="Proteomes" id="UP000613177"/>
    </source>
</evidence>
<comment type="caution">
    <text evidence="3">The sequence shown here is derived from an EMBL/GenBank/DDBJ whole genome shotgun (WGS) entry which is preliminary data.</text>
</comment>
<reference evidence="3" key="1">
    <citation type="submission" date="2021-01" db="EMBL/GenBank/DDBJ databases">
        <title>Metabolic potential, ecology and presence of endohyphal bacteria is reflected in genomic diversity of Mucoromycotina.</title>
        <authorList>
            <person name="Muszewska A."/>
            <person name="Okrasinska A."/>
            <person name="Steczkiewicz K."/>
            <person name="Drgas O."/>
            <person name="Orlowska M."/>
            <person name="Perlinska-Lenart U."/>
            <person name="Aleksandrzak-Piekarczyk T."/>
            <person name="Szatraj K."/>
            <person name="Zielenkiewicz U."/>
            <person name="Pilsyk S."/>
            <person name="Malc E."/>
            <person name="Mieczkowski P."/>
            <person name="Kruszewska J.S."/>
            <person name="Biernat P."/>
            <person name="Pawlowska J."/>
        </authorList>
    </citation>
    <scope>NUCLEOTIDE SEQUENCE</scope>
    <source>
        <strain evidence="3">WA0000018081</strain>
    </source>
</reference>
<dbReference type="GO" id="GO:0004534">
    <property type="term" value="F:5'-3' RNA exonuclease activity"/>
    <property type="evidence" value="ECO:0007669"/>
    <property type="project" value="TreeGrafter"/>
</dbReference>
<gene>
    <name evidence="3" type="ORF">INT48_006065</name>
</gene>
<dbReference type="EMBL" id="JAEPRE010000132">
    <property type="protein sequence ID" value="KAG2231873.1"/>
    <property type="molecule type" value="Genomic_DNA"/>
</dbReference>
<feature type="transmembrane region" description="Helical" evidence="1">
    <location>
        <begin position="490"/>
        <end position="516"/>
    </location>
</feature>
<keyword evidence="4" id="KW-1185">Reference proteome</keyword>
<proteinExistence type="predicted"/>
<dbReference type="SMART" id="SM00481">
    <property type="entry name" value="POLIIIAc"/>
    <property type="match status" value="1"/>
</dbReference>
<dbReference type="InterPro" id="IPR052018">
    <property type="entry name" value="PHP_domain"/>
</dbReference>
<dbReference type="AlphaFoldDB" id="A0A8H7SP35"/>